<dbReference type="STRING" id="767434.Fraau_0817"/>
<accession>H8L007</accession>
<dbReference type="Proteomes" id="UP000005234">
    <property type="component" value="Chromosome"/>
</dbReference>
<protein>
    <recommendedName>
        <fullName evidence="4">DUF2007 domain-containing protein</fullName>
    </recommendedName>
</protein>
<reference evidence="2" key="1">
    <citation type="submission" date="2012-02" db="EMBL/GenBank/DDBJ databases">
        <title>The complete genome of Frateuria aurantia DSM 6220.</title>
        <authorList>
            <consortium name="US DOE Joint Genome Institute (JGI-PGF)"/>
            <person name="Lucas S."/>
            <person name="Copeland A."/>
            <person name="Lapidus A."/>
            <person name="Glavina del Rio T."/>
            <person name="Dalin E."/>
            <person name="Tice H."/>
            <person name="Bruce D."/>
            <person name="Goodwin L."/>
            <person name="Pitluck S."/>
            <person name="Peters L."/>
            <person name="Ovchinnikova G."/>
            <person name="Teshima H."/>
            <person name="Kyrpides N."/>
            <person name="Mavromatis K."/>
            <person name="Ivanova N."/>
            <person name="Brettin T."/>
            <person name="Detter J.C."/>
            <person name="Han C."/>
            <person name="Larimer F."/>
            <person name="Land M."/>
            <person name="Hauser L."/>
            <person name="Markowitz V."/>
            <person name="Cheng J.-F."/>
            <person name="Hugenholtz P."/>
            <person name="Woyke T."/>
            <person name="Wu D."/>
            <person name="Brambilla E."/>
            <person name="Klenk H.-P."/>
            <person name="Eisen J.A."/>
        </authorList>
    </citation>
    <scope>NUCLEOTIDE SEQUENCE</scope>
    <source>
        <strain evidence="2">DSM 6220</strain>
    </source>
</reference>
<dbReference type="HOGENOM" id="CLU_1904612_0_0_6"/>
<keyword evidence="1" id="KW-0812">Transmembrane</keyword>
<proteinExistence type="predicted"/>
<dbReference type="EMBL" id="CP003350">
    <property type="protein sequence ID" value="AFC85288.1"/>
    <property type="molecule type" value="Genomic_DNA"/>
</dbReference>
<organism evidence="2 3">
    <name type="scientific">Frateuria aurantia (strain ATCC 33424 / DSM 6220 / KCTC 2777 / LMG 1558 / NBRC 3245 / NCIMB 13370)</name>
    <name type="common">Acetobacter aurantius</name>
    <dbReference type="NCBI Taxonomy" id="767434"/>
    <lineage>
        <taxon>Bacteria</taxon>
        <taxon>Pseudomonadati</taxon>
        <taxon>Pseudomonadota</taxon>
        <taxon>Gammaproteobacteria</taxon>
        <taxon>Lysobacterales</taxon>
        <taxon>Rhodanobacteraceae</taxon>
        <taxon>Frateuria</taxon>
    </lineage>
</organism>
<evidence type="ECO:0000256" key="1">
    <source>
        <dbReference type="SAM" id="Phobius"/>
    </source>
</evidence>
<keyword evidence="1" id="KW-1133">Transmembrane helix</keyword>
<evidence type="ECO:0000313" key="3">
    <source>
        <dbReference type="Proteomes" id="UP000005234"/>
    </source>
</evidence>
<feature type="transmembrane region" description="Helical" evidence="1">
    <location>
        <begin position="114"/>
        <end position="132"/>
    </location>
</feature>
<evidence type="ECO:0008006" key="4">
    <source>
        <dbReference type="Google" id="ProtNLM"/>
    </source>
</evidence>
<sequence length="134" mass="15742">MTYTWNMRQIYTSPRPENAERLSQLFTERGIENKIQNASRWNRPSYERASYTRQHAERDGWPQVWVLHPDDYTRARELMNELGLEQGTRFAAELAQMRTPGSGRRDVPQRARRIALLAVAAVFVMAILHYAHKL</sequence>
<dbReference type="AlphaFoldDB" id="H8L007"/>
<gene>
    <name evidence="2" type="ordered locus">Fraau_0817</name>
</gene>
<evidence type="ECO:0000313" key="2">
    <source>
        <dbReference type="EMBL" id="AFC85288.1"/>
    </source>
</evidence>
<dbReference type="eggNOG" id="ENOG5030N1G">
    <property type="taxonomic scope" value="Bacteria"/>
</dbReference>
<keyword evidence="1" id="KW-0472">Membrane</keyword>
<keyword evidence="3" id="KW-1185">Reference proteome</keyword>
<name>H8L007_FRAAD</name>
<dbReference type="KEGG" id="fau:Fraau_0817"/>